<feature type="compositionally biased region" description="Low complexity" evidence="1">
    <location>
        <begin position="87"/>
        <end position="97"/>
    </location>
</feature>
<evidence type="ECO:0000313" key="2">
    <source>
        <dbReference type="EMBL" id="OJA16805.1"/>
    </source>
</evidence>
<keyword evidence="3" id="KW-1185">Reference proteome</keyword>
<reference evidence="2 3" key="1">
    <citation type="submission" date="2016-03" db="EMBL/GenBank/DDBJ databases">
        <title>Comparative genomics of the ectomycorrhizal sister species Rhizopogon vinicolor and Rhizopogon vesiculosus (Basidiomycota: Boletales) reveals a divergence of the mating type B locus.</title>
        <authorList>
            <person name="Mujic A.B."/>
            <person name="Kuo A."/>
            <person name="Tritt A."/>
            <person name="Lipzen A."/>
            <person name="Chen C."/>
            <person name="Johnson J."/>
            <person name="Sharma A."/>
            <person name="Barry K."/>
            <person name="Grigoriev I.V."/>
            <person name="Spatafora J.W."/>
        </authorList>
    </citation>
    <scope>NUCLEOTIDE SEQUENCE [LARGE SCALE GENOMIC DNA]</scope>
    <source>
        <strain evidence="2 3">AM-OR11-056</strain>
    </source>
</reference>
<proteinExistence type="predicted"/>
<feature type="compositionally biased region" description="Basic and acidic residues" evidence="1">
    <location>
        <begin position="48"/>
        <end position="60"/>
    </location>
</feature>
<name>A0A1J8Q6Z5_9AGAM</name>
<sequence>MTYPGTAESEGETRQWDLGAHARFIYDMMKSVENEAVEEKHEEEEEKELQHELCGHDRGRPPMLRKKKSSYDLRDIFHHQEAEASKSKVSSPVASNPCSPDESKVSSPSIEAPAQQHAGKDETQDGH</sequence>
<feature type="compositionally biased region" description="Basic and acidic residues" evidence="1">
    <location>
        <begin position="69"/>
        <end position="86"/>
    </location>
</feature>
<feature type="compositionally biased region" description="Basic and acidic residues" evidence="1">
    <location>
        <begin position="118"/>
        <end position="127"/>
    </location>
</feature>
<dbReference type="OrthoDB" id="2684561at2759"/>
<evidence type="ECO:0000256" key="1">
    <source>
        <dbReference type="SAM" id="MobiDB-lite"/>
    </source>
</evidence>
<dbReference type="AlphaFoldDB" id="A0A1J8Q6Z5"/>
<accession>A0A1J8Q6Z5</accession>
<dbReference type="Proteomes" id="UP000183567">
    <property type="component" value="Unassembled WGS sequence"/>
</dbReference>
<protein>
    <submittedName>
        <fullName evidence="2">Uncharacterized protein</fullName>
    </submittedName>
</protein>
<gene>
    <name evidence="2" type="ORF">AZE42_04772</name>
</gene>
<organism evidence="2 3">
    <name type="scientific">Rhizopogon vesiculosus</name>
    <dbReference type="NCBI Taxonomy" id="180088"/>
    <lineage>
        <taxon>Eukaryota</taxon>
        <taxon>Fungi</taxon>
        <taxon>Dikarya</taxon>
        <taxon>Basidiomycota</taxon>
        <taxon>Agaricomycotina</taxon>
        <taxon>Agaricomycetes</taxon>
        <taxon>Agaricomycetidae</taxon>
        <taxon>Boletales</taxon>
        <taxon>Suillineae</taxon>
        <taxon>Rhizopogonaceae</taxon>
        <taxon>Rhizopogon</taxon>
    </lineage>
</organism>
<evidence type="ECO:0000313" key="3">
    <source>
        <dbReference type="Proteomes" id="UP000183567"/>
    </source>
</evidence>
<dbReference type="EMBL" id="LVVM01002348">
    <property type="protein sequence ID" value="OJA16805.1"/>
    <property type="molecule type" value="Genomic_DNA"/>
</dbReference>
<feature type="region of interest" description="Disordered" evidence="1">
    <location>
        <begin position="35"/>
        <end position="127"/>
    </location>
</feature>
<comment type="caution">
    <text evidence="2">The sequence shown here is derived from an EMBL/GenBank/DDBJ whole genome shotgun (WGS) entry which is preliminary data.</text>
</comment>